<accession>A0ABR4SPM3</accession>
<dbReference type="EMBL" id="AHPD01000007">
    <property type="protein sequence ID" value="KEC66086.1"/>
    <property type="molecule type" value="Genomic_DNA"/>
</dbReference>
<dbReference type="Pfam" id="PF08239">
    <property type="entry name" value="SH3_3"/>
    <property type="match status" value="1"/>
</dbReference>
<name>A0ABR4SPM3_BARQI</name>
<comment type="caution">
    <text evidence="2">The sequence shown here is derived from an EMBL/GenBank/DDBJ whole genome shotgun (WGS) entry which is preliminary data.</text>
</comment>
<gene>
    <name evidence="2" type="ORF">O7U_00617</name>
</gene>
<dbReference type="SMART" id="SM00287">
    <property type="entry name" value="SH3b"/>
    <property type="match status" value="1"/>
</dbReference>
<organism evidence="2 3">
    <name type="scientific">Bartonella quintana JK 68</name>
    <dbReference type="NCBI Taxonomy" id="1134503"/>
    <lineage>
        <taxon>Bacteria</taxon>
        <taxon>Pseudomonadati</taxon>
        <taxon>Pseudomonadota</taxon>
        <taxon>Alphaproteobacteria</taxon>
        <taxon>Hyphomicrobiales</taxon>
        <taxon>Bartonellaceae</taxon>
        <taxon>Bartonella</taxon>
    </lineage>
</organism>
<reference evidence="2 3" key="1">
    <citation type="submission" date="2012-04" db="EMBL/GenBank/DDBJ databases">
        <title>The Genome Sequence of Bartonella quintana JK 68.</title>
        <authorList>
            <consortium name="The Broad Institute Genome Sequencing Platform"/>
            <consortium name="The Broad Institute Genome Sequencing Center for Infectious Disease"/>
            <person name="Feldgarden M."/>
            <person name="Kirby J."/>
            <person name="Kosoy M."/>
            <person name="Birtles R."/>
            <person name="Probert W.S."/>
            <person name="Chiaraviglio L."/>
            <person name="Walker B."/>
            <person name="Young S.K."/>
            <person name="Zeng Q."/>
            <person name="Gargeya S."/>
            <person name="Fitzgerald M."/>
            <person name="Haas B."/>
            <person name="Abouelleil A."/>
            <person name="Alvarado L."/>
            <person name="Arachchi H.M."/>
            <person name="Berlin A.M."/>
            <person name="Chapman S.B."/>
            <person name="Goldberg J."/>
            <person name="Griggs A."/>
            <person name="Gujja S."/>
            <person name="Hansen M."/>
            <person name="Howarth C."/>
            <person name="Imamovic A."/>
            <person name="Larimer J."/>
            <person name="McCowen C."/>
            <person name="Montmayeur A."/>
            <person name="Murphy C."/>
            <person name="Neiman D."/>
            <person name="Pearson M."/>
            <person name="Priest M."/>
            <person name="Roberts A."/>
            <person name="Saif S."/>
            <person name="Shea T."/>
            <person name="Sisk P."/>
            <person name="Sykes S."/>
            <person name="Wortman J."/>
            <person name="Nusbaum C."/>
            <person name="Birren B."/>
        </authorList>
    </citation>
    <scope>NUCLEOTIDE SEQUENCE [LARGE SCALE GENOMIC DNA]</scope>
    <source>
        <strain evidence="2 3">JK 68</strain>
    </source>
</reference>
<sequence>MKREGREISIEILYRKMKKLVIFFMFVSFFLTTTVSGAADAFVTRNLNFRTGPNTQCALLGLIPAGELIIIQSCKGNWCHIRYNAQTGWVSSRYLSFKDGNDLYHTYTVRSITNHSTYCHSPQQLW</sequence>
<dbReference type="Proteomes" id="UP000027143">
    <property type="component" value="Unassembled WGS sequence"/>
</dbReference>
<evidence type="ECO:0000313" key="3">
    <source>
        <dbReference type="Proteomes" id="UP000027143"/>
    </source>
</evidence>
<evidence type="ECO:0000313" key="2">
    <source>
        <dbReference type="EMBL" id="KEC66086.1"/>
    </source>
</evidence>
<dbReference type="RefSeq" id="WP_034449454.1">
    <property type="nucleotide sequence ID" value="NZ_KL446932.1"/>
</dbReference>
<evidence type="ECO:0000259" key="1">
    <source>
        <dbReference type="PROSITE" id="PS51781"/>
    </source>
</evidence>
<feature type="domain" description="SH3b" evidence="1">
    <location>
        <begin position="38"/>
        <end position="99"/>
    </location>
</feature>
<dbReference type="PROSITE" id="PS51781">
    <property type="entry name" value="SH3B"/>
    <property type="match status" value="1"/>
</dbReference>
<keyword evidence="3" id="KW-1185">Reference proteome</keyword>
<protein>
    <recommendedName>
        <fullName evidence="1">SH3b domain-containing protein</fullName>
    </recommendedName>
</protein>
<dbReference type="Gene3D" id="2.30.30.40">
    <property type="entry name" value="SH3 Domains"/>
    <property type="match status" value="1"/>
</dbReference>
<proteinExistence type="predicted"/>
<dbReference type="InterPro" id="IPR003646">
    <property type="entry name" value="SH3-like_bac-type"/>
</dbReference>